<evidence type="ECO:0000256" key="2">
    <source>
        <dbReference type="ARBA" id="ARBA00022679"/>
    </source>
</evidence>
<dbReference type="STRING" id="1656094.BFC18_13550"/>
<dbReference type="AlphaFoldDB" id="A0A1E7Z9K4"/>
<comment type="caution">
    <text evidence="9">The sequence shown here is derived from an EMBL/GenBank/DDBJ whole genome shotgun (WGS) entry which is preliminary data.</text>
</comment>
<dbReference type="PANTHER" id="PTHR32057:SF14">
    <property type="entry name" value="PROTEIN ADENYLYLTRANSFERASE SELO, MITOCHONDRIAL"/>
    <property type="match status" value="1"/>
</dbReference>
<protein>
    <recommendedName>
        <fullName evidence="8">Protein nucleotidyltransferase YdiU</fullName>
        <ecNumber evidence="8">2.7.7.-</ecNumber>
    </recommendedName>
    <alternativeName>
        <fullName evidence="8">Protein adenylyltransferase YdiU</fullName>
        <ecNumber evidence="8">2.7.7.108</ecNumber>
    </alternativeName>
    <alternativeName>
        <fullName evidence="8">Protein uridylyltransferase YdiU</fullName>
        <ecNumber evidence="8">2.7.7.-</ecNumber>
    </alternativeName>
</protein>
<comment type="catalytic activity">
    <reaction evidence="8">
        <text>L-seryl-[protein] + ATP = 3-O-(5'-adenylyl)-L-seryl-[protein] + diphosphate</text>
        <dbReference type="Rhea" id="RHEA:58120"/>
        <dbReference type="Rhea" id="RHEA-COMP:9863"/>
        <dbReference type="Rhea" id="RHEA-COMP:15073"/>
        <dbReference type="ChEBI" id="CHEBI:29999"/>
        <dbReference type="ChEBI" id="CHEBI:30616"/>
        <dbReference type="ChEBI" id="CHEBI:33019"/>
        <dbReference type="ChEBI" id="CHEBI:142516"/>
        <dbReference type="EC" id="2.7.7.108"/>
    </reaction>
</comment>
<comment type="catalytic activity">
    <reaction evidence="8">
        <text>L-tyrosyl-[protein] + ATP = O-(5'-adenylyl)-L-tyrosyl-[protein] + diphosphate</text>
        <dbReference type="Rhea" id="RHEA:54288"/>
        <dbReference type="Rhea" id="RHEA-COMP:10136"/>
        <dbReference type="Rhea" id="RHEA-COMP:13846"/>
        <dbReference type="ChEBI" id="CHEBI:30616"/>
        <dbReference type="ChEBI" id="CHEBI:33019"/>
        <dbReference type="ChEBI" id="CHEBI:46858"/>
        <dbReference type="ChEBI" id="CHEBI:83624"/>
        <dbReference type="EC" id="2.7.7.108"/>
    </reaction>
</comment>
<dbReference type="Pfam" id="PF02696">
    <property type="entry name" value="SelO"/>
    <property type="match status" value="1"/>
</dbReference>
<dbReference type="GO" id="GO:0030145">
    <property type="term" value="F:manganese ion binding"/>
    <property type="evidence" value="ECO:0007669"/>
    <property type="project" value="UniProtKB-UniRule"/>
</dbReference>
<evidence type="ECO:0000256" key="5">
    <source>
        <dbReference type="ARBA" id="ARBA00022741"/>
    </source>
</evidence>
<comment type="catalytic activity">
    <reaction evidence="8">
        <text>L-threonyl-[protein] + ATP = 3-O-(5'-adenylyl)-L-threonyl-[protein] + diphosphate</text>
        <dbReference type="Rhea" id="RHEA:54292"/>
        <dbReference type="Rhea" id="RHEA-COMP:11060"/>
        <dbReference type="Rhea" id="RHEA-COMP:13847"/>
        <dbReference type="ChEBI" id="CHEBI:30013"/>
        <dbReference type="ChEBI" id="CHEBI:30616"/>
        <dbReference type="ChEBI" id="CHEBI:33019"/>
        <dbReference type="ChEBI" id="CHEBI:138113"/>
        <dbReference type="EC" id="2.7.7.108"/>
    </reaction>
</comment>
<name>A0A1E7Z9K4_9ALTE</name>
<evidence type="ECO:0000256" key="1">
    <source>
        <dbReference type="ARBA" id="ARBA00009747"/>
    </source>
</evidence>
<dbReference type="EC" id="2.7.7.-" evidence="8"/>
<keyword evidence="3 8" id="KW-0548">Nucleotidyltransferase</keyword>
<dbReference type="OrthoDB" id="9776281at2"/>
<dbReference type="PANTHER" id="PTHR32057">
    <property type="entry name" value="PROTEIN ADENYLYLTRANSFERASE SELO, MITOCHONDRIAL"/>
    <property type="match status" value="1"/>
</dbReference>
<comment type="catalytic activity">
    <reaction evidence="8">
        <text>L-histidyl-[protein] + UTP = N(tele)-(5'-uridylyl)-L-histidyl-[protein] + diphosphate</text>
        <dbReference type="Rhea" id="RHEA:83891"/>
        <dbReference type="Rhea" id="RHEA-COMP:9745"/>
        <dbReference type="Rhea" id="RHEA-COMP:20239"/>
        <dbReference type="ChEBI" id="CHEBI:29979"/>
        <dbReference type="ChEBI" id="CHEBI:33019"/>
        <dbReference type="ChEBI" id="CHEBI:46398"/>
        <dbReference type="ChEBI" id="CHEBI:233474"/>
    </reaction>
</comment>
<dbReference type="GO" id="GO:0000287">
    <property type="term" value="F:magnesium ion binding"/>
    <property type="evidence" value="ECO:0007669"/>
    <property type="project" value="UniProtKB-UniRule"/>
</dbReference>
<comment type="similarity">
    <text evidence="1 8">Belongs to the SELO family.</text>
</comment>
<accession>A0A1E7Z9K4</accession>
<keyword evidence="7 8" id="KW-0460">Magnesium</keyword>
<keyword evidence="2 8" id="KW-0808">Transferase</keyword>
<dbReference type="Proteomes" id="UP000175691">
    <property type="component" value="Unassembled WGS sequence"/>
</dbReference>
<feature type="binding site" evidence="8">
    <location>
        <position position="119"/>
    </location>
    <ligand>
        <name>ATP</name>
        <dbReference type="ChEBI" id="CHEBI:30616"/>
    </ligand>
</feature>
<feature type="binding site" evidence="8">
    <location>
        <position position="247"/>
    </location>
    <ligand>
        <name>Mg(2+)</name>
        <dbReference type="ChEBI" id="CHEBI:18420"/>
    </ligand>
</feature>
<dbReference type="InterPro" id="IPR003846">
    <property type="entry name" value="SelO"/>
</dbReference>
<feature type="binding site" evidence="8">
    <location>
        <position position="170"/>
    </location>
    <ligand>
        <name>ATP</name>
        <dbReference type="ChEBI" id="CHEBI:30616"/>
    </ligand>
</feature>
<evidence type="ECO:0000256" key="4">
    <source>
        <dbReference type="ARBA" id="ARBA00022723"/>
    </source>
</evidence>
<feature type="binding site" evidence="8">
    <location>
        <position position="177"/>
    </location>
    <ligand>
        <name>ATP</name>
        <dbReference type="ChEBI" id="CHEBI:30616"/>
    </ligand>
</feature>
<keyword evidence="4 8" id="KW-0479">Metal-binding</keyword>
<dbReference type="NCBIfam" id="NF000658">
    <property type="entry name" value="PRK00029.1"/>
    <property type="match status" value="1"/>
</dbReference>
<dbReference type="HAMAP" id="MF_00692">
    <property type="entry name" value="SelO"/>
    <property type="match status" value="1"/>
</dbReference>
<comment type="function">
    <text evidence="8">Nucleotidyltransferase involved in the post-translational modification of proteins. It can catalyze the addition of adenosine monophosphate (AMP) or uridine monophosphate (UMP) to a protein, resulting in modifications known as AMPylation and UMPylation.</text>
</comment>
<feature type="binding site" evidence="8">
    <location>
        <position position="86"/>
    </location>
    <ligand>
        <name>ATP</name>
        <dbReference type="ChEBI" id="CHEBI:30616"/>
    </ligand>
</feature>
<evidence type="ECO:0000313" key="10">
    <source>
        <dbReference type="Proteomes" id="UP000175691"/>
    </source>
</evidence>
<reference evidence="9 10" key="1">
    <citation type="submission" date="2016-08" db="EMBL/GenBank/DDBJ databases">
        <authorList>
            <person name="Seilhamer J.J."/>
        </authorList>
    </citation>
    <scope>NUCLEOTIDE SEQUENCE [LARGE SCALE GENOMIC DNA]</scope>
    <source>
        <strain evidence="9 10">KCTC 42603</strain>
    </source>
</reference>
<proteinExistence type="inferred from homology"/>
<evidence type="ECO:0000256" key="6">
    <source>
        <dbReference type="ARBA" id="ARBA00022840"/>
    </source>
</evidence>
<keyword evidence="6 8" id="KW-0067">ATP-binding</keyword>
<gene>
    <name evidence="8" type="primary">ydiU</name>
    <name evidence="8" type="synonym">selO</name>
    <name evidence="9" type="ORF">BFC18_13550</name>
</gene>
<evidence type="ECO:0000256" key="7">
    <source>
        <dbReference type="ARBA" id="ARBA00022842"/>
    </source>
</evidence>
<keyword evidence="8" id="KW-0464">Manganese</keyword>
<dbReference type="EC" id="2.7.7.108" evidence="8"/>
<comment type="cofactor">
    <cofactor evidence="8">
        <name>Mg(2+)</name>
        <dbReference type="ChEBI" id="CHEBI:18420"/>
    </cofactor>
    <cofactor evidence="8">
        <name>Mn(2+)</name>
        <dbReference type="ChEBI" id="CHEBI:29035"/>
    </cofactor>
</comment>
<comment type="catalytic activity">
    <reaction evidence="8">
        <text>L-tyrosyl-[protein] + UTP = O-(5'-uridylyl)-L-tyrosyl-[protein] + diphosphate</text>
        <dbReference type="Rhea" id="RHEA:83887"/>
        <dbReference type="Rhea" id="RHEA-COMP:10136"/>
        <dbReference type="Rhea" id="RHEA-COMP:20238"/>
        <dbReference type="ChEBI" id="CHEBI:33019"/>
        <dbReference type="ChEBI" id="CHEBI:46398"/>
        <dbReference type="ChEBI" id="CHEBI:46858"/>
        <dbReference type="ChEBI" id="CHEBI:90602"/>
    </reaction>
</comment>
<dbReference type="GO" id="GO:0070733">
    <property type="term" value="F:AMPylase activity"/>
    <property type="evidence" value="ECO:0007669"/>
    <property type="project" value="UniProtKB-EC"/>
</dbReference>
<evidence type="ECO:0000256" key="8">
    <source>
        <dbReference type="HAMAP-Rule" id="MF_00692"/>
    </source>
</evidence>
<comment type="catalytic activity">
    <reaction evidence="8">
        <text>L-seryl-[protein] + UTP = O-(5'-uridylyl)-L-seryl-[protein] + diphosphate</text>
        <dbReference type="Rhea" id="RHEA:64604"/>
        <dbReference type="Rhea" id="RHEA-COMP:9863"/>
        <dbReference type="Rhea" id="RHEA-COMP:16635"/>
        <dbReference type="ChEBI" id="CHEBI:29999"/>
        <dbReference type="ChEBI" id="CHEBI:33019"/>
        <dbReference type="ChEBI" id="CHEBI:46398"/>
        <dbReference type="ChEBI" id="CHEBI:156051"/>
    </reaction>
</comment>
<feature type="binding site" evidence="8">
    <location>
        <position position="84"/>
    </location>
    <ligand>
        <name>ATP</name>
        <dbReference type="ChEBI" id="CHEBI:30616"/>
    </ligand>
</feature>
<sequence>MPLTHRYAENLSALASPVAPQVLSGQRLQLVNHALATSLRLPESWWQQNHITEQLSCPASVLSAGAVAQKYGGHQFGQWNPYLGDGRGLLLGEATDKNGHSFDLHLKGAGQTPYSRGADGRAVLRSTIREYLGSEALHALGIASSRSLCLFSSDETVFREQPEPGAMMIRTSPSHIRFGHFEFYYHNGEKDKLDALFQYTLANHFPECLDAENPHLALLNTIVLRTARLIALWQNHGFVHGVMNTDNMSIHGITFDYGPYAFMESFKSNAVFNHSDHQGRYAFNQQPSIGLWNLNVLAHCFSDYCSVDDIRAALMKYETTFIGQFQHVMAARMGLPADAPGTQDVVNQWLELIEKEHADYTSSFRKLALTNYAENKSSLRDNFIDRQQFDSWWQQYQQHRDNSVSQDTLLNLNPVVVPRTHLLQHAIEQAQAGDFSECEALLQAVTSPFDTCWDNHKYAKPGEANQGGMLSCSS</sequence>
<feature type="binding site" evidence="8">
    <location>
        <position position="87"/>
    </location>
    <ligand>
        <name>ATP</name>
        <dbReference type="ChEBI" id="CHEBI:30616"/>
    </ligand>
</feature>
<organism evidence="9 10">
    <name type="scientific">Alteromonas confluentis</name>
    <dbReference type="NCBI Taxonomy" id="1656094"/>
    <lineage>
        <taxon>Bacteria</taxon>
        <taxon>Pseudomonadati</taxon>
        <taxon>Pseudomonadota</taxon>
        <taxon>Gammaproteobacteria</taxon>
        <taxon>Alteromonadales</taxon>
        <taxon>Alteromonadaceae</taxon>
        <taxon>Alteromonas/Salinimonas group</taxon>
        <taxon>Alteromonas</taxon>
    </lineage>
</organism>
<feature type="binding site" evidence="8">
    <location>
        <position position="107"/>
    </location>
    <ligand>
        <name>ATP</name>
        <dbReference type="ChEBI" id="CHEBI:30616"/>
    </ligand>
</feature>
<keyword evidence="10" id="KW-1185">Reference proteome</keyword>
<dbReference type="EMBL" id="MDHN01000029">
    <property type="protein sequence ID" value="OFC70208.1"/>
    <property type="molecule type" value="Genomic_DNA"/>
</dbReference>
<evidence type="ECO:0000313" key="9">
    <source>
        <dbReference type="EMBL" id="OFC70208.1"/>
    </source>
</evidence>
<keyword evidence="5 8" id="KW-0547">Nucleotide-binding</keyword>
<dbReference type="GO" id="GO:0005524">
    <property type="term" value="F:ATP binding"/>
    <property type="evidence" value="ECO:0007669"/>
    <property type="project" value="UniProtKB-UniRule"/>
</dbReference>
<feature type="binding site" evidence="8">
    <location>
        <position position="256"/>
    </location>
    <ligand>
        <name>ATP</name>
        <dbReference type="ChEBI" id="CHEBI:30616"/>
    </ligand>
</feature>
<evidence type="ECO:0000256" key="3">
    <source>
        <dbReference type="ARBA" id="ARBA00022695"/>
    </source>
</evidence>
<feature type="active site" description="Proton acceptor" evidence="8">
    <location>
        <position position="246"/>
    </location>
</feature>
<dbReference type="RefSeq" id="WP_070125851.1">
    <property type="nucleotide sequence ID" value="NZ_MDHN01000029.1"/>
</dbReference>
<feature type="binding site" evidence="8">
    <location>
        <position position="120"/>
    </location>
    <ligand>
        <name>ATP</name>
        <dbReference type="ChEBI" id="CHEBI:30616"/>
    </ligand>
</feature>
<feature type="binding site" evidence="8">
    <location>
        <position position="256"/>
    </location>
    <ligand>
        <name>Mg(2+)</name>
        <dbReference type="ChEBI" id="CHEBI:18420"/>
    </ligand>
</feature>